<dbReference type="AlphaFoldDB" id="A0AAD4N1D9"/>
<keyword evidence="10" id="KW-0325">Glycoprotein</keyword>
<comment type="caution">
    <text evidence="16">The sequence shown here is derived from an EMBL/GenBank/DDBJ whole genome shotgun (WGS) entry which is preliminary data.</text>
</comment>
<feature type="region of interest" description="Disordered" evidence="14">
    <location>
        <begin position="81"/>
        <end position="100"/>
    </location>
</feature>
<keyword evidence="9 15" id="KW-0472">Membrane</keyword>
<dbReference type="Proteomes" id="UP001201812">
    <property type="component" value="Unassembled WGS sequence"/>
</dbReference>
<evidence type="ECO:0000256" key="10">
    <source>
        <dbReference type="ARBA" id="ARBA00023180"/>
    </source>
</evidence>
<dbReference type="EMBL" id="JAKKPZ010000013">
    <property type="protein sequence ID" value="KAI1714492.1"/>
    <property type="molecule type" value="Genomic_DNA"/>
</dbReference>
<keyword evidence="12 13" id="KW-0407">Ion channel</keyword>
<evidence type="ECO:0000256" key="1">
    <source>
        <dbReference type="ARBA" id="ARBA00004141"/>
    </source>
</evidence>
<keyword evidence="5 13" id="KW-0812">Transmembrane</keyword>
<accession>A0AAD4N1D9</accession>
<evidence type="ECO:0000256" key="9">
    <source>
        <dbReference type="ARBA" id="ARBA00023136"/>
    </source>
</evidence>
<evidence type="ECO:0000256" key="11">
    <source>
        <dbReference type="ARBA" id="ARBA00023201"/>
    </source>
</evidence>
<evidence type="ECO:0000256" key="6">
    <source>
        <dbReference type="ARBA" id="ARBA00022989"/>
    </source>
</evidence>
<keyword evidence="4 13" id="KW-0894">Sodium channel</keyword>
<name>A0AAD4N1D9_9BILA</name>
<sequence length="930" mass="106438">MSNSSRNENGTESVFNSTLNGGSTFIDAATFREKSNTSWPSEISQNSDGLTPLCCIRSPQFGSVENSGSLIISECAENGREMPQKKPRIDQPADAPNNNAADESYTKYLFKRVVSFFSLSQSTTRKRNASSSAPANSSQNNDKVNEIKKTKWNCMEQEPEEGEANENAISRFAKRLSGQWSDEGSKRHCLYCRFLWRKEFHGLSALLKTKSATGQTLWLGLIGLYVVVSMWLSYFLLNLYVDADRERVVTLNTIKRRDFMLYPNLTICPKNVDALNFTAVESDIHFRLPHLNGTAINDLIEFTMAGAGFHNFDAHINFWSDFELEQLSKLFRKWRGNRPLLEFMKLIFETYGYVCHDLFEACFYGKRPFRCCEHFSPSYVMLRGRCFRLRQFFQHDPDETGKLSLYFRQMPSPFVSIEGKQPQVIVYVGDQYDDVPTWMLPPNPHCTTDYNNKGRGYCLVESWLRSRIIEPLNCTIFYMAHKHPEIPVCEPETVVRNYGLVDQADKLFAYNKKYTPMKYRCLPACKRDHIDIKLYFSEKRRPGMHNALFQLEASYENLQVEYYEERETTTLRGFISQIGGQMSLFLGISIVSVLQTLIPLSQAALEAVRKQMAKSDIISSIKKRVFSRMPATMYSGILREVFSFHTRRDMLKLSPTCRSFNIVIENDLADSAPYIVMSCLWYTKYAQTFYDSAGVYEWRWDVSCGGALLSKMPKEVIATLPSAKFVRFQNVNISLHSVANPLDLLESVKHVWKGYSLTVFGESDMPWLELAGLISVASPAQLYLNGNGSFAAVEKLLRLKNGPEWIDIKDETKGQAMHNIPIVNIVGFLFKPLSIKACRWLKIWSSEALNDDKGNEIIDAIEKKFLNSKKPVAFMCSWMTVISLTSLLSRSWNSRDVTNAQSGQLLNIKTSEAGSEFYMRTKHNNNRRLI</sequence>
<dbReference type="PANTHER" id="PTHR11690:SF1">
    <property type="entry name" value="DEGENERIN LIKE"/>
    <property type="match status" value="1"/>
</dbReference>
<proteinExistence type="inferred from homology"/>
<evidence type="ECO:0000256" key="4">
    <source>
        <dbReference type="ARBA" id="ARBA00022461"/>
    </source>
</evidence>
<gene>
    <name evidence="16" type="ORF">DdX_08587</name>
</gene>
<keyword evidence="3 13" id="KW-0813">Transport</keyword>
<keyword evidence="17" id="KW-1185">Reference proteome</keyword>
<evidence type="ECO:0000313" key="16">
    <source>
        <dbReference type="EMBL" id="KAI1714492.1"/>
    </source>
</evidence>
<dbReference type="InterPro" id="IPR001873">
    <property type="entry name" value="ENaC"/>
</dbReference>
<evidence type="ECO:0000256" key="13">
    <source>
        <dbReference type="RuleBase" id="RU000679"/>
    </source>
</evidence>
<keyword evidence="8 13" id="KW-0406">Ion transport</keyword>
<evidence type="ECO:0000313" key="17">
    <source>
        <dbReference type="Proteomes" id="UP001201812"/>
    </source>
</evidence>
<evidence type="ECO:0000256" key="14">
    <source>
        <dbReference type="SAM" id="MobiDB-lite"/>
    </source>
</evidence>
<comment type="subcellular location">
    <subcellularLocation>
        <location evidence="1">Membrane</location>
        <topology evidence="1">Multi-pass membrane protein</topology>
    </subcellularLocation>
</comment>
<evidence type="ECO:0000256" key="2">
    <source>
        <dbReference type="ARBA" id="ARBA00007193"/>
    </source>
</evidence>
<evidence type="ECO:0000256" key="15">
    <source>
        <dbReference type="SAM" id="Phobius"/>
    </source>
</evidence>
<dbReference type="Gene3D" id="1.10.287.770">
    <property type="entry name" value="YojJ-like"/>
    <property type="match status" value="1"/>
</dbReference>
<reference evidence="16" key="1">
    <citation type="submission" date="2022-01" db="EMBL/GenBank/DDBJ databases">
        <title>Genome Sequence Resource for Two Populations of Ditylenchus destructor, the Migratory Endoparasitic Phytonematode.</title>
        <authorList>
            <person name="Zhang H."/>
            <person name="Lin R."/>
            <person name="Xie B."/>
        </authorList>
    </citation>
    <scope>NUCLEOTIDE SEQUENCE</scope>
    <source>
        <strain evidence="16">BazhouSP</strain>
    </source>
</reference>
<dbReference type="Pfam" id="PF00858">
    <property type="entry name" value="ASC"/>
    <property type="match status" value="1"/>
</dbReference>
<dbReference type="PANTHER" id="PTHR11690">
    <property type="entry name" value="AMILORIDE-SENSITIVE SODIUM CHANNEL-RELATED"/>
    <property type="match status" value="1"/>
</dbReference>
<evidence type="ECO:0000256" key="7">
    <source>
        <dbReference type="ARBA" id="ARBA00023053"/>
    </source>
</evidence>
<protein>
    <submittedName>
        <fullName evidence="16">Amiloride-sensitive sodium channel domain-containing protein</fullName>
    </submittedName>
</protein>
<dbReference type="GO" id="GO:0015280">
    <property type="term" value="F:ligand-gated sodium channel activity"/>
    <property type="evidence" value="ECO:0007669"/>
    <property type="project" value="TreeGrafter"/>
</dbReference>
<organism evidence="16 17">
    <name type="scientific">Ditylenchus destructor</name>
    <dbReference type="NCBI Taxonomy" id="166010"/>
    <lineage>
        <taxon>Eukaryota</taxon>
        <taxon>Metazoa</taxon>
        <taxon>Ecdysozoa</taxon>
        <taxon>Nematoda</taxon>
        <taxon>Chromadorea</taxon>
        <taxon>Rhabditida</taxon>
        <taxon>Tylenchina</taxon>
        <taxon>Tylenchomorpha</taxon>
        <taxon>Sphaerularioidea</taxon>
        <taxon>Anguinidae</taxon>
        <taxon>Anguininae</taxon>
        <taxon>Ditylenchus</taxon>
    </lineage>
</organism>
<evidence type="ECO:0000256" key="12">
    <source>
        <dbReference type="ARBA" id="ARBA00023303"/>
    </source>
</evidence>
<evidence type="ECO:0000256" key="5">
    <source>
        <dbReference type="ARBA" id="ARBA00022692"/>
    </source>
</evidence>
<evidence type="ECO:0000256" key="8">
    <source>
        <dbReference type="ARBA" id="ARBA00023065"/>
    </source>
</evidence>
<keyword evidence="6 15" id="KW-1133">Transmembrane helix</keyword>
<feature type="compositionally biased region" description="Basic and acidic residues" evidence="14">
    <location>
        <begin position="81"/>
        <end position="91"/>
    </location>
</feature>
<feature type="transmembrane region" description="Helical" evidence="15">
    <location>
        <begin position="217"/>
        <end position="237"/>
    </location>
</feature>
<evidence type="ECO:0000256" key="3">
    <source>
        <dbReference type="ARBA" id="ARBA00022448"/>
    </source>
</evidence>
<dbReference type="PRINTS" id="PR01078">
    <property type="entry name" value="AMINACHANNEL"/>
</dbReference>
<keyword evidence="7" id="KW-0915">Sodium</keyword>
<comment type="similarity">
    <text evidence="2 13">Belongs to the amiloride-sensitive sodium channel (TC 1.A.6) family.</text>
</comment>
<keyword evidence="11 13" id="KW-0739">Sodium transport</keyword>
<dbReference type="GO" id="GO:0005886">
    <property type="term" value="C:plasma membrane"/>
    <property type="evidence" value="ECO:0007669"/>
    <property type="project" value="TreeGrafter"/>
</dbReference>